<evidence type="ECO:0000313" key="1">
    <source>
        <dbReference type="EMBL" id="RPA89960.1"/>
    </source>
</evidence>
<dbReference type="AlphaFoldDB" id="A0A3N4J0I1"/>
<dbReference type="EMBL" id="ML120548">
    <property type="protein sequence ID" value="RPA89960.1"/>
    <property type="molecule type" value="Genomic_DNA"/>
</dbReference>
<name>A0A3N4J0I1_9PEZI</name>
<protein>
    <submittedName>
        <fullName evidence="1">Uncharacterized protein</fullName>
    </submittedName>
</protein>
<sequence length="204" mass="23155">MPLCQVDTCLCNTILPMRGNPDVCIGYKHSVAVYLGGLDDQLLRHASITSYTYQELKVYNLTNITITARKPTSSTALRTSSTNSILPIARLVASEEVQRQCQRADQSKDYRESLIQSRFNTLSTLSSPSPKPINKSLSIFFFYKGSNRATLHGSQIIIQLQKSKWVDDWQEYLHTQVQEHPAWKSFPKIKIQEIDPQKPICVGH</sequence>
<proteinExistence type="predicted"/>
<reference evidence="1 2" key="1">
    <citation type="journal article" date="2018" name="Nat. Ecol. Evol.">
        <title>Pezizomycetes genomes reveal the molecular basis of ectomycorrhizal truffle lifestyle.</title>
        <authorList>
            <person name="Murat C."/>
            <person name="Payen T."/>
            <person name="Noel B."/>
            <person name="Kuo A."/>
            <person name="Morin E."/>
            <person name="Chen J."/>
            <person name="Kohler A."/>
            <person name="Krizsan K."/>
            <person name="Balestrini R."/>
            <person name="Da Silva C."/>
            <person name="Montanini B."/>
            <person name="Hainaut M."/>
            <person name="Levati E."/>
            <person name="Barry K.W."/>
            <person name="Belfiori B."/>
            <person name="Cichocki N."/>
            <person name="Clum A."/>
            <person name="Dockter R.B."/>
            <person name="Fauchery L."/>
            <person name="Guy J."/>
            <person name="Iotti M."/>
            <person name="Le Tacon F."/>
            <person name="Lindquist E.A."/>
            <person name="Lipzen A."/>
            <person name="Malagnac F."/>
            <person name="Mello A."/>
            <person name="Molinier V."/>
            <person name="Miyauchi S."/>
            <person name="Poulain J."/>
            <person name="Riccioni C."/>
            <person name="Rubini A."/>
            <person name="Sitrit Y."/>
            <person name="Splivallo R."/>
            <person name="Traeger S."/>
            <person name="Wang M."/>
            <person name="Zifcakova L."/>
            <person name="Wipf D."/>
            <person name="Zambonelli A."/>
            <person name="Paolocci F."/>
            <person name="Nowrousian M."/>
            <person name="Ottonello S."/>
            <person name="Baldrian P."/>
            <person name="Spatafora J.W."/>
            <person name="Henrissat B."/>
            <person name="Nagy L.G."/>
            <person name="Aury J.M."/>
            <person name="Wincker P."/>
            <person name="Grigoriev I.V."/>
            <person name="Bonfante P."/>
            <person name="Martin F.M."/>
        </authorList>
    </citation>
    <scope>NUCLEOTIDE SEQUENCE [LARGE SCALE GENOMIC DNA]</scope>
    <source>
        <strain evidence="1 2">120613-1</strain>
    </source>
</reference>
<accession>A0A3N4J0I1</accession>
<organism evidence="1 2">
    <name type="scientific">Choiromyces venosus 120613-1</name>
    <dbReference type="NCBI Taxonomy" id="1336337"/>
    <lineage>
        <taxon>Eukaryota</taxon>
        <taxon>Fungi</taxon>
        <taxon>Dikarya</taxon>
        <taxon>Ascomycota</taxon>
        <taxon>Pezizomycotina</taxon>
        <taxon>Pezizomycetes</taxon>
        <taxon>Pezizales</taxon>
        <taxon>Tuberaceae</taxon>
        <taxon>Choiromyces</taxon>
    </lineage>
</organism>
<evidence type="ECO:0000313" key="2">
    <source>
        <dbReference type="Proteomes" id="UP000276215"/>
    </source>
</evidence>
<keyword evidence="2" id="KW-1185">Reference proteome</keyword>
<gene>
    <name evidence="1" type="ORF">L873DRAFT_514058</name>
</gene>
<dbReference type="Proteomes" id="UP000276215">
    <property type="component" value="Unassembled WGS sequence"/>
</dbReference>